<reference evidence="2 3" key="1">
    <citation type="journal article" date="2019" name="Nat. Med.">
        <title>A library of human gut bacterial isolates paired with longitudinal multiomics data enables mechanistic microbiome research.</title>
        <authorList>
            <person name="Poyet M."/>
            <person name="Groussin M."/>
            <person name="Gibbons S.M."/>
            <person name="Avila-Pacheco J."/>
            <person name="Jiang X."/>
            <person name="Kearney S.M."/>
            <person name="Perrotta A.R."/>
            <person name="Berdy B."/>
            <person name="Zhao S."/>
            <person name="Lieberman T.D."/>
            <person name="Swanson P.K."/>
            <person name="Smith M."/>
            <person name="Roesemann S."/>
            <person name="Alexander J.E."/>
            <person name="Rich S.A."/>
            <person name="Livny J."/>
            <person name="Vlamakis H."/>
            <person name="Clish C."/>
            <person name="Bullock K."/>
            <person name="Deik A."/>
            <person name="Scott J."/>
            <person name="Pierce K.A."/>
            <person name="Xavier R.J."/>
            <person name="Alm E.J."/>
        </authorList>
    </citation>
    <scope>NUCLEOTIDE SEQUENCE [LARGE SCALE GENOMIC DNA]</scope>
    <source>
        <strain evidence="2 3">BIOML-A1</strain>
    </source>
</reference>
<dbReference type="InterPro" id="IPR011854">
    <property type="entry name" value="HypE"/>
</dbReference>
<evidence type="ECO:0000313" key="3">
    <source>
        <dbReference type="Proteomes" id="UP000324870"/>
    </source>
</evidence>
<dbReference type="Proteomes" id="UP000324870">
    <property type="component" value="Unassembled WGS sequence"/>
</dbReference>
<comment type="caution">
    <text evidence="2">The sequence shown here is derived from an EMBL/GenBank/DDBJ whole genome shotgun (WGS) entry which is preliminary data.</text>
</comment>
<evidence type="ECO:0000313" key="2">
    <source>
        <dbReference type="EMBL" id="KAA3156385.1"/>
    </source>
</evidence>
<organism evidence="2 3">
    <name type="scientific">Alistipes finegoldii</name>
    <dbReference type="NCBI Taxonomy" id="214856"/>
    <lineage>
        <taxon>Bacteria</taxon>
        <taxon>Pseudomonadati</taxon>
        <taxon>Bacteroidota</taxon>
        <taxon>Bacteroidia</taxon>
        <taxon>Bacteroidales</taxon>
        <taxon>Rikenellaceae</taxon>
        <taxon>Alistipes</taxon>
    </lineage>
</organism>
<proteinExistence type="predicted"/>
<name>A0ABQ6RZI2_9BACT</name>
<feature type="non-terminal residue" evidence="2">
    <location>
        <position position="160"/>
    </location>
</feature>
<dbReference type="Pfam" id="PF00586">
    <property type="entry name" value="AIRS"/>
    <property type="match status" value="1"/>
</dbReference>
<sequence length="160" mass="16653">MFECPVPESVSDRIQMAHGGGGRLMNDLIRSVFLEAFGSPSGSVQNDSSVLPFPAGRLAVTTDSFVVQPLEFPGGNIGSLAVHGTVNDLAMSGAEPLYLTAGFILEEGLSLDVLNRVVRSMAEAARLAGVRIVTGETKVVERGKGDGIYINTAGVGAVPH</sequence>
<feature type="domain" description="PurM-like N-terminal" evidence="1">
    <location>
        <begin position="47"/>
        <end position="158"/>
    </location>
</feature>
<dbReference type="PANTHER" id="PTHR30303">
    <property type="entry name" value="HYDROGENASE ISOENZYMES FORMATION PROTEIN HYPE"/>
    <property type="match status" value="1"/>
</dbReference>
<dbReference type="EMBL" id="VVND01000139">
    <property type="protein sequence ID" value="KAA3156385.1"/>
    <property type="molecule type" value="Genomic_DNA"/>
</dbReference>
<dbReference type="PANTHER" id="PTHR30303:SF0">
    <property type="entry name" value="CARBAMOYL DEHYDRATASE HYPE"/>
    <property type="match status" value="1"/>
</dbReference>
<accession>A0ABQ6RZI2</accession>
<keyword evidence="3" id="KW-1185">Reference proteome</keyword>
<dbReference type="InterPro" id="IPR016188">
    <property type="entry name" value="PurM-like_N"/>
</dbReference>
<gene>
    <name evidence="2" type="ORF">F2A26_15605</name>
</gene>
<dbReference type="Gene3D" id="3.30.1330.10">
    <property type="entry name" value="PurM-like, N-terminal domain"/>
    <property type="match status" value="1"/>
</dbReference>
<protein>
    <submittedName>
        <fullName evidence="2">Hydrogenase expression/formation protein HypE</fullName>
    </submittedName>
</protein>
<evidence type="ECO:0000259" key="1">
    <source>
        <dbReference type="Pfam" id="PF00586"/>
    </source>
</evidence>
<dbReference type="InterPro" id="IPR036921">
    <property type="entry name" value="PurM-like_N_sf"/>
</dbReference>
<dbReference type="SUPFAM" id="SSF55326">
    <property type="entry name" value="PurM N-terminal domain-like"/>
    <property type="match status" value="1"/>
</dbReference>